<dbReference type="FunFam" id="1.10.730.10:FF:000006">
    <property type="entry name" value="Arginyl-tRNA synthetase 2, mitochondrial"/>
    <property type="match status" value="1"/>
</dbReference>
<evidence type="ECO:0000256" key="8">
    <source>
        <dbReference type="ARBA" id="ARBA00033033"/>
    </source>
</evidence>
<keyword evidence="3 12" id="KW-0436">Ligase</keyword>
<dbReference type="GO" id="GO:0005524">
    <property type="term" value="F:ATP binding"/>
    <property type="evidence" value="ECO:0007669"/>
    <property type="project" value="UniProtKB-KW"/>
</dbReference>
<dbReference type="InterPro" id="IPR035684">
    <property type="entry name" value="ArgRS_core"/>
</dbReference>
<dbReference type="SUPFAM" id="SSF52374">
    <property type="entry name" value="Nucleotidylyl transferase"/>
    <property type="match status" value="1"/>
</dbReference>
<keyword evidence="4 12" id="KW-0547">Nucleotide-binding</keyword>
<evidence type="ECO:0000256" key="12">
    <source>
        <dbReference type="RuleBase" id="RU363038"/>
    </source>
</evidence>
<accession>A0A8D8LQG9</accession>
<dbReference type="Gene3D" id="1.10.730.10">
    <property type="entry name" value="Isoleucyl-tRNA Synthetase, Domain 1"/>
    <property type="match status" value="1"/>
</dbReference>
<dbReference type="InterPro" id="IPR008909">
    <property type="entry name" value="DALR_anticod-bd"/>
</dbReference>
<comment type="catalytic activity">
    <reaction evidence="10">
        <text>tRNA(Arg) + L-arginine + ATP = L-arginyl-tRNA(Arg) + AMP + diphosphate</text>
        <dbReference type="Rhea" id="RHEA:20301"/>
        <dbReference type="Rhea" id="RHEA-COMP:9658"/>
        <dbReference type="Rhea" id="RHEA-COMP:9673"/>
        <dbReference type="ChEBI" id="CHEBI:30616"/>
        <dbReference type="ChEBI" id="CHEBI:32682"/>
        <dbReference type="ChEBI" id="CHEBI:33019"/>
        <dbReference type="ChEBI" id="CHEBI:78442"/>
        <dbReference type="ChEBI" id="CHEBI:78513"/>
        <dbReference type="ChEBI" id="CHEBI:456215"/>
        <dbReference type="EC" id="6.1.1.19"/>
    </reaction>
</comment>
<evidence type="ECO:0000256" key="2">
    <source>
        <dbReference type="ARBA" id="ARBA00012837"/>
    </source>
</evidence>
<dbReference type="PANTHER" id="PTHR11956:SF11">
    <property type="entry name" value="ARGININE--TRNA LIGASE, MITOCHONDRIAL-RELATED"/>
    <property type="match status" value="1"/>
</dbReference>
<evidence type="ECO:0000256" key="7">
    <source>
        <dbReference type="ARBA" id="ARBA00023146"/>
    </source>
</evidence>
<organism evidence="14">
    <name type="scientific">Cacopsylla melanoneura</name>
    <dbReference type="NCBI Taxonomy" id="428564"/>
    <lineage>
        <taxon>Eukaryota</taxon>
        <taxon>Metazoa</taxon>
        <taxon>Ecdysozoa</taxon>
        <taxon>Arthropoda</taxon>
        <taxon>Hexapoda</taxon>
        <taxon>Insecta</taxon>
        <taxon>Pterygota</taxon>
        <taxon>Neoptera</taxon>
        <taxon>Paraneoptera</taxon>
        <taxon>Hemiptera</taxon>
        <taxon>Sternorrhyncha</taxon>
        <taxon>Psylloidea</taxon>
        <taxon>Psyllidae</taxon>
        <taxon>Psyllinae</taxon>
        <taxon>Cacopsylla</taxon>
    </lineage>
</organism>
<dbReference type="GO" id="GO:0005739">
    <property type="term" value="C:mitochondrion"/>
    <property type="evidence" value="ECO:0007669"/>
    <property type="project" value="TreeGrafter"/>
</dbReference>
<dbReference type="Pfam" id="PF05746">
    <property type="entry name" value="DALR_1"/>
    <property type="match status" value="1"/>
</dbReference>
<dbReference type="InterPro" id="IPR001278">
    <property type="entry name" value="Arg-tRNA-ligase"/>
</dbReference>
<evidence type="ECO:0000256" key="6">
    <source>
        <dbReference type="ARBA" id="ARBA00022917"/>
    </source>
</evidence>
<evidence type="ECO:0000313" key="14">
    <source>
        <dbReference type="EMBL" id="CAG6614265.1"/>
    </source>
</evidence>
<dbReference type="InterPro" id="IPR009080">
    <property type="entry name" value="tRNAsynth_Ia_anticodon-bd"/>
</dbReference>
<dbReference type="GO" id="GO:0004814">
    <property type="term" value="F:arginine-tRNA ligase activity"/>
    <property type="evidence" value="ECO:0007669"/>
    <property type="project" value="UniProtKB-EC"/>
</dbReference>
<dbReference type="AlphaFoldDB" id="A0A8D8LQG9"/>
<comment type="similarity">
    <text evidence="1 12">Belongs to the class-I aminoacyl-tRNA synthetase family.</text>
</comment>
<dbReference type="EMBL" id="HBUF01029815">
    <property type="protein sequence ID" value="CAG6614265.1"/>
    <property type="molecule type" value="Transcribed_RNA"/>
</dbReference>
<dbReference type="InterPro" id="IPR014729">
    <property type="entry name" value="Rossmann-like_a/b/a_fold"/>
</dbReference>
<dbReference type="Gene3D" id="3.40.50.620">
    <property type="entry name" value="HUPs"/>
    <property type="match status" value="1"/>
</dbReference>
<keyword evidence="7 12" id="KW-0030">Aminoacyl-tRNA synthetase</keyword>
<evidence type="ECO:0000256" key="3">
    <source>
        <dbReference type="ARBA" id="ARBA00022598"/>
    </source>
</evidence>
<name>A0A8D8LQG9_9HEMI</name>
<evidence type="ECO:0000256" key="11">
    <source>
        <dbReference type="ARBA" id="ARBA00049595"/>
    </source>
</evidence>
<evidence type="ECO:0000256" key="9">
    <source>
        <dbReference type="ARBA" id="ARBA00039495"/>
    </source>
</evidence>
<dbReference type="GO" id="GO:0032543">
    <property type="term" value="P:mitochondrial translation"/>
    <property type="evidence" value="ECO:0007669"/>
    <property type="project" value="TreeGrafter"/>
</dbReference>
<evidence type="ECO:0000256" key="10">
    <source>
        <dbReference type="ARBA" id="ARBA00049339"/>
    </source>
</evidence>
<evidence type="ECO:0000256" key="4">
    <source>
        <dbReference type="ARBA" id="ARBA00022741"/>
    </source>
</evidence>
<feature type="domain" description="DALR anticodon binding" evidence="13">
    <location>
        <begin position="439"/>
        <end position="555"/>
    </location>
</feature>
<protein>
    <recommendedName>
        <fullName evidence="9">Probable arginine--tRNA ligase, mitochondrial</fullName>
        <ecNumber evidence="2">6.1.1.19</ecNumber>
    </recommendedName>
    <alternativeName>
        <fullName evidence="8">Arginyl-tRNA synthetase</fullName>
    </alternativeName>
</protein>
<keyword evidence="6 12" id="KW-0648">Protein biosynthesis</keyword>
<evidence type="ECO:0000256" key="1">
    <source>
        <dbReference type="ARBA" id="ARBA00005594"/>
    </source>
</evidence>
<dbReference type="PRINTS" id="PR01038">
    <property type="entry name" value="TRNASYNTHARG"/>
</dbReference>
<sequence length="555" mass="62825">MSFCVKLALAKKLSQASKSNVGSIFKSLRLSLQPHEDSVSYSLPCKSIEADVNTNKLIEEGEAHISNENIILPINKTDFISQVLLSNINRSMKSDYQTLLNDKDKVVVDFSSPNIAKPFHVGHFRGTVLGNFVSNVSEYFASDVIRLNYLGDWGTQFGLIQIGLRELNIDSKDLEQNALDTLYKAYVKANSMAKTRLDVQKQASDIFQKLELSVDSEHTQDWLDFRQVTVNELKLTYERLGIAFNEYNWESDYAAGKIPHILTGLKHLPGIVKEGDHLLLPVGDRKVTLVKSNGSTMYVTRDIAAAVDRQSKHEFSKMLYVTDFSQEDHFKDLVHILRLLGHSWCENIEHIKYGKVQGMSSREGKGVFLKDLLDEARDRMNEKQKDTKTTRVSLDDTGVSDALGMSALIVYNLKMKRMKTSNFNWNECLQMSGDGGVKLQYSHCRLVSLLHECDGIQLPETCDPTVLQEPVAQQLVLDIARFDDVLYQSYESYEPCVLVRYLMDLTNSINKALKQLKVKGSEPHVAEQRLLLFNRARLVLKEAMSLLGIKVLDSM</sequence>
<reference evidence="14" key="1">
    <citation type="submission" date="2021-05" db="EMBL/GenBank/DDBJ databases">
        <authorList>
            <person name="Alioto T."/>
            <person name="Alioto T."/>
            <person name="Gomez Garrido J."/>
        </authorList>
    </citation>
    <scope>NUCLEOTIDE SEQUENCE</scope>
</reference>
<proteinExistence type="inferred from homology"/>
<comment type="function">
    <text evidence="11">Catalyzes the attachment of arginine to tRNA(Arg) in a two-step reaction: arginine is first activated by ATP to form Arg-AMP and then transferred to the acceptor end of tRNA(Arg).</text>
</comment>
<evidence type="ECO:0000256" key="5">
    <source>
        <dbReference type="ARBA" id="ARBA00022840"/>
    </source>
</evidence>
<dbReference type="SMART" id="SM00836">
    <property type="entry name" value="DALR_1"/>
    <property type="match status" value="1"/>
</dbReference>
<dbReference type="EC" id="6.1.1.19" evidence="2"/>
<dbReference type="PANTHER" id="PTHR11956">
    <property type="entry name" value="ARGINYL-TRNA SYNTHETASE"/>
    <property type="match status" value="1"/>
</dbReference>
<dbReference type="NCBIfam" id="TIGR00456">
    <property type="entry name" value="argS"/>
    <property type="match status" value="1"/>
</dbReference>
<dbReference type="GO" id="GO:0006420">
    <property type="term" value="P:arginyl-tRNA aminoacylation"/>
    <property type="evidence" value="ECO:0007669"/>
    <property type="project" value="InterPro"/>
</dbReference>
<dbReference type="Pfam" id="PF00750">
    <property type="entry name" value="tRNA-synt_1d"/>
    <property type="match status" value="1"/>
</dbReference>
<dbReference type="SUPFAM" id="SSF47323">
    <property type="entry name" value="Anticodon-binding domain of a subclass of class I aminoacyl-tRNA synthetases"/>
    <property type="match status" value="1"/>
</dbReference>
<evidence type="ECO:0000259" key="13">
    <source>
        <dbReference type="SMART" id="SM00836"/>
    </source>
</evidence>
<keyword evidence="5 12" id="KW-0067">ATP-binding</keyword>
<dbReference type="InterPro" id="IPR001412">
    <property type="entry name" value="aa-tRNA-synth_I_CS"/>
</dbReference>
<dbReference type="PROSITE" id="PS00178">
    <property type="entry name" value="AA_TRNA_LIGASE_I"/>
    <property type="match status" value="1"/>
</dbReference>